<dbReference type="PROSITE" id="PS50089">
    <property type="entry name" value="ZF_RING_2"/>
    <property type="match status" value="1"/>
</dbReference>
<sequence length="467" mass="52141">IRRTIPSASHRYKVVGFSPGLDWIPVTFLSPIPANRVCSVCGLVRKRTASLPCTHVLCESCYKQCERGCFHVCPFDDCTYEEDDATITNFSADELLRMRVKCWNEPSGCQHTTSASGIVHHFLRQCEYHSVPCPKCSDPVLCKELCAHLRSCSCNASMPLASKKRGAPPGHVDEAASLTSLRGAFERQAHEIKAHLRPAAVDIPTHGDKSNEISDGINILRETLVRELGLLTRQIQEAFMKNVRNIASSNTELKECFAACNDTLNICLENITTVQYTVEDNFNGTRDQLSQIAGSIEEVKAELSESAEAAMESVPIVPIDSLIQVTQCEFLVKGVAALRSTVIEKSRADYDFEMVYIRGYCMTPGIRLDKAVLFPTLQGKYTLHKGAMDDVVQWPFQHKLRMNFIHPEWLAERALEIKPSQPNVANQRPVGSSNPPYYSFSSLNFEQLATDGYVFNDQLVIKLDMLS</sequence>
<dbReference type="InterPro" id="IPR013083">
    <property type="entry name" value="Znf_RING/FYVE/PHD"/>
</dbReference>
<keyword evidence="2 4" id="KW-0863">Zinc-finger</keyword>
<proteinExistence type="evidence at transcript level"/>
<name>G3MIB0_AMBMU</name>
<evidence type="ECO:0000256" key="3">
    <source>
        <dbReference type="ARBA" id="ARBA00022833"/>
    </source>
</evidence>
<dbReference type="AlphaFoldDB" id="G3MIB0"/>
<dbReference type="SUPFAM" id="SSF57850">
    <property type="entry name" value="RING/U-box"/>
    <property type="match status" value="1"/>
</dbReference>
<dbReference type="InterPro" id="IPR001841">
    <property type="entry name" value="Znf_RING"/>
</dbReference>
<dbReference type="GO" id="GO:0008270">
    <property type="term" value="F:zinc ion binding"/>
    <property type="evidence" value="ECO:0007669"/>
    <property type="project" value="UniProtKB-KW"/>
</dbReference>
<dbReference type="InterPro" id="IPR008974">
    <property type="entry name" value="TRAF-like"/>
</dbReference>
<evidence type="ECO:0000259" key="5">
    <source>
        <dbReference type="PROSITE" id="PS50089"/>
    </source>
</evidence>
<evidence type="ECO:0000256" key="2">
    <source>
        <dbReference type="ARBA" id="ARBA00022771"/>
    </source>
</evidence>
<protein>
    <recommendedName>
        <fullName evidence="5">RING-type domain-containing protein</fullName>
    </recommendedName>
</protein>
<feature type="non-terminal residue" evidence="6">
    <location>
        <position position="1"/>
    </location>
</feature>
<dbReference type="CDD" id="cd16449">
    <property type="entry name" value="RING-HC"/>
    <property type="match status" value="1"/>
</dbReference>
<feature type="domain" description="RING-type" evidence="5">
    <location>
        <begin position="38"/>
        <end position="77"/>
    </location>
</feature>
<dbReference type="Gene3D" id="3.30.40.10">
    <property type="entry name" value="Zinc/RING finger domain, C3HC4 (zinc finger)"/>
    <property type="match status" value="1"/>
</dbReference>
<evidence type="ECO:0000256" key="1">
    <source>
        <dbReference type="ARBA" id="ARBA00022723"/>
    </source>
</evidence>
<dbReference type="Pfam" id="PF21355">
    <property type="entry name" value="TRAF-mep_MATH"/>
    <property type="match status" value="1"/>
</dbReference>
<dbReference type="EMBL" id="JO841611">
    <property type="protein sequence ID" value="AEO33228.1"/>
    <property type="molecule type" value="mRNA"/>
</dbReference>
<dbReference type="Gene3D" id="2.60.210.10">
    <property type="entry name" value="Apoptosis, Tumor Necrosis Factor Receptor Associated Protein 2, Chain A"/>
    <property type="match status" value="1"/>
</dbReference>
<keyword evidence="3" id="KW-0862">Zinc</keyword>
<dbReference type="PROSITE" id="PS00518">
    <property type="entry name" value="ZF_RING_1"/>
    <property type="match status" value="1"/>
</dbReference>
<keyword evidence="1" id="KW-0479">Metal-binding</keyword>
<evidence type="ECO:0000256" key="4">
    <source>
        <dbReference type="PROSITE-ProRule" id="PRU00175"/>
    </source>
</evidence>
<organism evidence="6">
    <name type="scientific">Amblyomma maculatum</name>
    <name type="common">Gulf Coast tick</name>
    <dbReference type="NCBI Taxonomy" id="34609"/>
    <lineage>
        <taxon>Eukaryota</taxon>
        <taxon>Metazoa</taxon>
        <taxon>Ecdysozoa</taxon>
        <taxon>Arthropoda</taxon>
        <taxon>Chelicerata</taxon>
        <taxon>Arachnida</taxon>
        <taxon>Acari</taxon>
        <taxon>Parasitiformes</taxon>
        <taxon>Ixodida</taxon>
        <taxon>Ixodoidea</taxon>
        <taxon>Ixodidae</taxon>
        <taxon>Amblyomminae</taxon>
        <taxon>Amblyomma</taxon>
    </lineage>
</organism>
<reference evidence="6" key="1">
    <citation type="journal article" date="2011" name="PLoS ONE">
        <title>A deep insight into the sialotranscriptome of the gulf coast tick, Amblyomma maculatum.</title>
        <authorList>
            <person name="Karim S."/>
            <person name="Singh P."/>
            <person name="Ribeiro J.M."/>
        </authorList>
    </citation>
    <scope>NUCLEOTIDE SEQUENCE</scope>
    <source>
        <tissue evidence="6">Salivary gland</tissue>
    </source>
</reference>
<accession>G3MIB0</accession>
<dbReference type="InterPro" id="IPR017907">
    <property type="entry name" value="Znf_RING_CS"/>
</dbReference>
<dbReference type="SUPFAM" id="SSF49599">
    <property type="entry name" value="TRAF domain-like"/>
    <property type="match status" value="1"/>
</dbReference>
<dbReference type="InterPro" id="IPR049342">
    <property type="entry name" value="TRAF1-6_MATH_dom"/>
</dbReference>
<evidence type="ECO:0000313" key="6">
    <source>
        <dbReference type="EMBL" id="AEO33228.1"/>
    </source>
</evidence>